<evidence type="ECO:0000256" key="6">
    <source>
        <dbReference type="SAM" id="MobiDB-lite"/>
    </source>
</evidence>
<gene>
    <name evidence="5 9" type="primary">rimM</name>
    <name evidence="9" type="ORF">QN215_02360</name>
</gene>
<dbReference type="InterPro" id="IPR011033">
    <property type="entry name" value="PRC_barrel-like_sf"/>
</dbReference>
<reference evidence="9" key="1">
    <citation type="submission" date="2023-07" db="EMBL/GenBank/DDBJ databases">
        <title>Bifidobacterium aquikefiriaerophilum sp. nov. and Bifidobacterium eccum sp. nov., isolated from water kefir.</title>
        <authorList>
            <person name="Breselge S."/>
            <person name="Bellassi P."/>
            <person name="Barcenilla C."/>
            <person name="Alvarez-Ordonez A."/>
            <person name="Morelli L."/>
            <person name="Cotter P.D."/>
        </authorList>
    </citation>
    <scope>NUCLEOTIDE SEQUENCE</scope>
    <source>
        <strain evidence="9">WK041_4_12</strain>
    </source>
</reference>
<dbReference type="Gene3D" id="2.40.30.60">
    <property type="entry name" value="RimM"/>
    <property type="match status" value="1"/>
</dbReference>
<keyword evidence="2 5" id="KW-0690">Ribosome biogenesis</keyword>
<dbReference type="InterPro" id="IPR011961">
    <property type="entry name" value="RimM"/>
</dbReference>
<sequence length="224" mass="24612">MSGLNHSNEFASVNPQQRELLRVCRIGRAQGLKGEVNVWAFTDEPELRFAPGAVLKDSHDKEFRVVSSRQFKKRWIILFEHVHDRNAAEALNGIELYGEADSAEEMESEEAWYPSDLIGLEVRLDAQYCNEHGFDPEVSIAQVSDVLEGVAQSLLELKPATPASPSQNAPGQAARGKAATETPATILVPFVEAIVPEIDLEEGILRINPPSGLIPASMLDTVKK</sequence>
<dbReference type="PANTHER" id="PTHR33692">
    <property type="entry name" value="RIBOSOME MATURATION FACTOR RIMM"/>
    <property type="match status" value="1"/>
</dbReference>
<comment type="domain">
    <text evidence="5">The PRC barrel domain binds ribosomal protein uS19.</text>
</comment>
<organism evidence="9">
    <name type="scientific">Bifidobacterium aquikefiricola</name>
    <dbReference type="NCBI Taxonomy" id="3059038"/>
    <lineage>
        <taxon>Bacteria</taxon>
        <taxon>Bacillati</taxon>
        <taxon>Actinomycetota</taxon>
        <taxon>Actinomycetes</taxon>
        <taxon>Bifidobacteriales</taxon>
        <taxon>Bifidobacteriaceae</taxon>
        <taxon>Bifidobacterium</taxon>
    </lineage>
</organism>
<dbReference type="InterPro" id="IPR036976">
    <property type="entry name" value="RimM_N_sf"/>
</dbReference>
<evidence type="ECO:0000256" key="2">
    <source>
        <dbReference type="ARBA" id="ARBA00022517"/>
    </source>
</evidence>
<evidence type="ECO:0000259" key="7">
    <source>
        <dbReference type="Pfam" id="PF01782"/>
    </source>
</evidence>
<dbReference type="SUPFAM" id="SSF50447">
    <property type="entry name" value="Translation proteins"/>
    <property type="match status" value="1"/>
</dbReference>
<feature type="domain" description="RimM N-terminal" evidence="7">
    <location>
        <begin position="23"/>
        <end position="99"/>
    </location>
</feature>
<dbReference type="RefSeq" id="WP_369344539.1">
    <property type="nucleotide sequence ID" value="NZ_CP129674.1"/>
</dbReference>
<dbReference type="AlphaFoldDB" id="A0AB39U7E3"/>
<dbReference type="KEGG" id="baqk:QN215_02360"/>
<dbReference type="InterPro" id="IPR009000">
    <property type="entry name" value="Transl_B-barrel_sf"/>
</dbReference>
<evidence type="ECO:0000256" key="1">
    <source>
        <dbReference type="ARBA" id="ARBA00022490"/>
    </source>
</evidence>
<dbReference type="InterPro" id="IPR002676">
    <property type="entry name" value="RimM_N"/>
</dbReference>
<protein>
    <recommendedName>
        <fullName evidence="5">Ribosome maturation factor RimM</fullName>
    </recommendedName>
</protein>
<dbReference type="PANTHER" id="PTHR33692:SF1">
    <property type="entry name" value="RIBOSOME MATURATION FACTOR RIMM"/>
    <property type="match status" value="1"/>
</dbReference>
<keyword evidence="4 5" id="KW-0143">Chaperone</keyword>
<evidence type="ECO:0000256" key="3">
    <source>
        <dbReference type="ARBA" id="ARBA00022552"/>
    </source>
</evidence>
<comment type="function">
    <text evidence="5">An accessory protein needed during the final step in the assembly of 30S ribosomal subunit, possibly for assembly of the head region. Essential for efficient processing of 16S rRNA. May be needed both before and after RbfA during the maturation of 16S rRNA. It has affinity for free ribosomal 30S subunits but not for 70S ribosomes.</text>
</comment>
<comment type="subcellular location">
    <subcellularLocation>
        <location evidence="5">Cytoplasm</location>
    </subcellularLocation>
</comment>
<dbReference type="EMBL" id="CP129674">
    <property type="protein sequence ID" value="XDS44991.1"/>
    <property type="molecule type" value="Genomic_DNA"/>
</dbReference>
<comment type="similarity">
    <text evidence="5">Belongs to the RimM family.</text>
</comment>
<dbReference type="InterPro" id="IPR056792">
    <property type="entry name" value="PRC_RimM"/>
</dbReference>
<accession>A0AB39U7E3</accession>
<dbReference type="GO" id="GO:0005737">
    <property type="term" value="C:cytoplasm"/>
    <property type="evidence" value="ECO:0007669"/>
    <property type="project" value="UniProtKB-SubCell"/>
</dbReference>
<proteinExistence type="inferred from homology"/>
<comment type="subunit">
    <text evidence="5">Binds ribosomal protein uS19.</text>
</comment>
<evidence type="ECO:0000256" key="5">
    <source>
        <dbReference type="HAMAP-Rule" id="MF_00014"/>
    </source>
</evidence>
<keyword evidence="3 5" id="KW-0698">rRNA processing</keyword>
<evidence type="ECO:0000313" key="9">
    <source>
        <dbReference type="EMBL" id="XDS44991.1"/>
    </source>
</evidence>
<dbReference type="Pfam" id="PF01782">
    <property type="entry name" value="RimM"/>
    <property type="match status" value="1"/>
</dbReference>
<dbReference type="GO" id="GO:0042274">
    <property type="term" value="P:ribosomal small subunit biogenesis"/>
    <property type="evidence" value="ECO:0007669"/>
    <property type="project" value="UniProtKB-UniRule"/>
</dbReference>
<evidence type="ECO:0000259" key="8">
    <source>
        <dbReference type="Pfam" id="PF24986"/>
    </source>
</evidence>
<dbReference type="HAMAP" id="MF_00014">
    <property type="entry name" value="Ribosome_mat_RimM"/>
    <property type="match status" value="1"/>
</dbReference>
<dbReference type="Gene3D" id="2.30.30.240">
    <property type="entry name" value="PRC-barrel domain"/>
    <property type="match status" value="1"/>
</dbReference>
<feature type="domain" description="Ribosome maturation factor RimM PRC barrel" evidence="8">
    <location>
        <begin position="115"/>
        <end position="213"/>
    </location>
</feature>
<name>A0AB39U7E3_9BIFI</name>
<dbReference type="Pfam" id="PF24986">
    <property type="entry name" value="PRC_RimM"/>
    <property type="match status" value="1"/>
</dbReference>
<evidence type="ECO:0000256" key="4">
    <source>
        <dbReference type="ARBA" id="ARBA00023186"/>
    </source>
</evidence>
<dbReference type="GO" id="GO:0005840">
    <property type="term" value="C:ribosome"/>
    <property type="evidence" value="ECO:0007669"/>
    <property type="project" value="InterPro"/>
</dbReference>
<dbReference type="NCBIfam" id="TIGR02273">
    <property type="entry name" value="16S_RimM"/>
    <property type="match status" value="1"/>
</dbReference>
<dbReference type="GO" id="GO:0043022">
    <property type="term" value="F:ribosome binding"/>
    <property type="evidence" value="ECO:0007669"/>
    <property type="project" value="InterPro"/>
</dbReference>
<dbReference type="SUPFAM" id="SSF50346">
    <property type="entry name" value="PRC-barrel domain"/>
    <property type="match status" value="1"/>
</dbReference>
<keyword evidence="1 5" id="KW-0963">Cytoplasm</keyword>
<dbReference type="GO" id="GO:0006364">
    <property type="term" value="P:rRNA processing"/>
    <property type="evidence" value="ECO:0007669"/>
    <property type="project" value="UniProtKB-UniRule"/>
</dbReference>
<feature type="region of interest" description="Disordered" evidence="6">
    <location>
        <begin position="159"/>
        <end position="178"/>
    </location>
</feature>